<keyword evidence="4 6" id="KW-1133">Transmembrane helix</keyword>
<dbReference type="GO" id="GO:0015081">
    <property type="term" value="F:sodium ion transmembrane transporter activity"/>
    <property type="evidence" value="ECO:0007669"/>
    <property type="project" value="InterPro"/>
</dbReference>
<dbReference type="Pfam" id="PF04277">
    <property type="entry name" value="OAD_gamma"/>
    <property type="match status" value="1"/>
</dbReference>
<dbReference type="EMBL" id="BAZW01000067">
    <property type="protein sequence ID" value="GAO31890.1"/>
    <property type="molecule type" value="Genomic_DNA"/>
</dbReference>
<dbReference type="STRING" id="1236989.JCM15548_14299"/>
<dbReference type="InterPro" id="IPR005899">
    <property type="entry name" value="Na_pump_deCOase"/>
</dbReference>
<reference evidence="7 8" key="1">
    <citation type="journal article" date="2015" name="Microbes Environ.">
        <title>Distribution and evolution of nitrogen fixation genes in the phylum bacteroidetes.</title>
        <authorList>
            <person name="Inoue J."/>
            <person name="Oshima K."/>
            <person name="Suda W."/>
            <person name="Sakamoto M."/>
            <person name="Iino T."/>
            <person name="Noda S."/>
            <person name="Hongoh Y."/>
            <person name="Hattori M."/>
            <person name="Ohkuma M."/>
        </authorList>
    </citation>
    <scope>NUCLEOTIDE SEQUENCE [LARGE SCALE GENOMIC DNA]</scope>
    <source>
        <strain evidence="7">JCM 15548</strain>
    </source>
</reference>
<keyword evidence="3 6" id="KW-0812">Transmembrane</keyword>
<keyword evidence="5 6" id="KW-0472">Membrane</keyword>
<evidence type="ECO:0000256" key="4">
    <source>
        <dbReference type="ARBA" id="ARBA00022989"/>
    </source>
</evidence>
<comment type="caution">
    <text evidence="7">The sequence shown here is derived from an EMBL/GenBank/DDBJ whole genome shotgun (WGS) entry which is preliminary data.</text>
</comment>
<dbReference type="RefSeq" id="WP_083985241.1">
    <property type="nucleotide sequence ID" value="NZ_BAZW01000067.1"/>
</dbReference>
<gene>
    <name evidence="7" type="ORF">JCM15548_14299</name>
</gene>
<organism evidence="7 8">
    <name type="scientific">Geofilum rubicundum JCM 15548</name>
    <dbReference type="NCBI Taxonomy" id="1236989"/>
    <lineage>
        <taxon>Bacteria</taxon>
        <taxon>Pseudomonadati</taxon>
        <taxon>Bacteroidota</taxon>
        <taxon>Bacteroidia</taxon>
        <taxon>Marinilabiliales</taxon>
        <taxon>Marinilabiliaceae</taxon>
        <taxon>Geofilum</taxon>
    </lineage>
</organism>
<comment type="subcellular location">
    <subcellularLocation>
        <location evidence="1">Cell membrane</location>
    </subcellularLocation>
</comment>
<dbReference type="Proteomes" id="UP000032900">
    <property type="component" value="Unassembled WGS sequence"/>
</dbReference>
<evidence type="ECO:0000256" key="5">
    <source>
        <dbReference type="ARBA" id="ARBA00023136"/>
    </source>
</evidence>
<evidence type="ECO:0000256" key="6">
    <source>
        <dbReference type="SAM" id="Phobius"/>
    </source>
</evidence>
<dbReference type="GO" id="GO:0036376">
    <property type="term" value="P:sodium ion export across plasma membrane"/>
    <property type="evidence" value="ECO:0007669"/>
    <property type="project" value="InterPro"/>
</dbReference>
<evidence type="ECO:0000256" key="2">
    <source>
        <dbReference type="ARBA" id="ARBA00022475"/>
    </source>
</evidence>
<keyword evidence="8" id="KW-1185">Reference proteome</keyword>
<evidence type="ECO:0000313" key="8">
    <source>
        <dbReference type="Proteomes" id="UP000032900"/>
    </source>
</evidence>
<sequence length="83" mass="9207">MNEYMQEAWTLLGVGMVTVFIILLVVVLIGNAIIAFVNRYFPESEIEKAATVRSFGNSRMAAITAAVNMVTRGKGRITKVERK</sequence>
<evidence type="ECO:0000313" key="7">
    <source>
        <dbReference type="EMBL" id="GAO31890.1"/>
    </source>
</evidence>
<dbReference type="AlphaFoldDB" id="A0A0E9M3Z2"/>
<feature type="transmembrane region" description="Helical" evidence="6">
    <location>
        <begin position="12"/>
        <end position="37"/>
    </location>
</feature>
<evidence type="ECO:0000256" key="1">
    <source>
        <dbReference type="ARBA" id="ARBA00004236"/>
    </source>
</evidence>
<dbReference type="OrthoDB" id="1123024at2"/>
<protein>
    <submittedName>
        <fullName evidence="7">Oxaloacetate decarboxylase gamma chain</fullName>
    </submittedName>
</protein>
<dbReference type="GO" id="GO:0005886">
    <property type="term" value="C:plasma membrane"/>
    <property type="evidence" value="ECO:0007669"/>
    <property type="project" value="UniProtKB-SubCell"/>
</dbReference>
<proteinExistence type="predicted"/>
<keyword evidence="2" id="KW-1003">Cell membrane</keyword>
<accession>A0A0E9M3Z2</accession>
<name>A0A0E9M3Z2_9BACT</name>
<evidence type="ECO:0000256" key="3">
    <source>
        <dbReference type="ARBA" id="ARBA00022692"/>
    </source>
</evidence>